<dbReference type="PANTHER" id="PTHR30589">
    <property type="entry name" value="PROLIPOPROTEIN DIACYLGLYCERYL TRANSFERASE"/>
    <property type="match status" value="1"/>
</dbReference>
<evidence type="ECO:0000256" key="5">
    <source>
        <dbReference type="ARBA" id="ARBA00022989"/>
    </source>
</evidence>
<feature type="transmembrane region" description="Helical" evidence="7">
    <location>
        <begin position="13"/>
        <end position="32"/>
    </location>
</feature>
<feature type="transmembrane region" description="Helical" evidence="7">
    <location>
        <begin position="264"/>
        <end position="282"/>
    </location>
</feature>
<comment type="pathway">
    <text evidence="7">Protein modification; lipoprotein biosynthesis (diacylglyceryl transfer).</text>
</comment>
<comment type="similarity">
    <text evidence="1 7">Belongs to the Lgt family.</text>
</comment>
<comment type="catalytic activity">
    <reaction evidence="7">
        <text>L-cysteinyl-[prolipoprotein] + a 1,2-diacyl-sn-glycero-3-phospho-(1'-sn-glycerol) = an S-1,2-diacyl-sn-glyceryl-L-cysteinyl-[prolipoprotein] + sn-glycerol 1-phosphate + H(+)</text>
        <dbReference type="Rhea" id="RHEA:56712"/>
        <dbReference type="Rhea" id="RHEA-COMP:14679"/>
        <dbReference type="Rhea" id="RHEA-COMP:14680"/>
        <dbReference type="ChEBI" id="CHEBI:15378"/>
        <dbReference type="ChEBI" id="CHEBI:29950"/>
        <dbReference type="ChEBI" id="CHEBI:57685"/>
        <dbReference type="ChEBI" id="CHEBI:64716"/>
        <dbReference type="ChEBI" id="CHEBI:140658"/>
        <dbReference type="EC" id="2.5.1.145"/>
    </reaction>
</comment>
<gene>
    <name evidence="7" type="primary">lgt</name>
    <name evidence="8" type="ORF">HMPREF3206_01561</name>
</gene>
<evidence type="ECO:0000256" key="2">
    <source>
        <dbReference type="ARBA" id="ARBA00022475"/>
    </source>
</evidence>
<keyword evidence="5 7" id="KW-1133">Transmembrane helix</keyword>
<dbReference type="Proteomes" id="UP000070617">
    <property type="component" value="Unassembled WGS sequence"/>
</dbReference>
<dbReference type="UniPathway" id="UPA00664"/>
<sequence>MQPVIFSIGGFELHYYGLMYAFAFLVGIQLAKKMAKERAFDINIIENYAFVAILSGLVGGRLYYVAFNLSYYLQNPMEILAVWHGGMAIHGGILGGILGTYIYGAIKKINPLTLGDFAAAPFLLGQAIGRIGNLMNGEVHGVPTFTPWSVIFQWKPKFYEWYTQYLTLPIEEQKKFPDLVPWGLTFPSSSPAGMEFPNLALHPAMLYELVLNLVGTAILWFILRKKTEKAPGFLWWHYIIFYSINRIIISFFRAEDLMFYSFRAPHIISAILIMISIVALVFSQKKKEKKC</sequence>
<evidence type="ECO:0000256" key="6">
    <source>
        <dbReference type="ARBA" id="ARBA00023136"/>
    </source>
</evidence>
<proteinExistence type="inferred from homology"/>
<dbReference type="GO" id="GO:0042158">
    <property type="term" value="P:lipoprotein biosynthetic process"/>
    <property type="evidence" value="ECO:0007669"/>
    <property type="project" value="UniProtKB-UniRule"/>
</dbReference>
<dbReference type="Pfam" id="PF01790">
    <property type="entry name" value="LGT"/>
    <property type="match status" value="1"/>
</dbReference>
<dbReference type="PATRIC" id="fig|134605.3.peg.1540"/>
<name>A0A133NA54_9FUSO</name>
<feature type="binding site" evidence="7">
    <location>
        <position position="130"/>
    </location>
    <ligand>
        <name>a 1,2-diacyl-sn-glycero-3-phospho-(1'-sn-glycerol)</name>
        <dbReference type="ChEBI" id="CHEBI:64716"/>
    </ligand>
</feature>
<feature type="transmembrane region" description="Helical" evidence="7">
    <location>
        <begin position="235"/>
        <end position="252"/>
    </location>
</feature>
<evidence type="ECO:0000313" key="8">
    <source>
        <dbReference type="EMBL" id="KXA13103.1"/>
    </source>
</evidence>
<comment type="function">
    <text evidence="7">Catalyzes the transfer of the diacylglyceryl group from phosphatidylglycerol to the sulfhydryl group of the N-terminal cysteine of a prolipoprotein, the first step in the formation of mature lipoproteins.</text>
</comment>
<feature type="transmembrane region" description="Helical" evidence="7">
    <location>
        <begin position="44"/>
        <end position="67"/>
    </location>
</feature>
<feature type="transmembrane region" description="Helical" evidence="7">
    <location>
        <begin position="87"/>
        <end position="106"/>
    </location>
</feature>
<evidence type="ECO:0000256" key="1">
    <source>
        <dbReference type="ARBA" id="ARBA00007150"/>
    </source>
</evidence>
<dbReference type="PANTHER" id="PTHR30589:SF0">
    <property type="entry name" value="PHOSPHATIDYLGLYCEROL--PROLIPOPROTEIN DIACYLGLYCERYL TRANSFERASE"/>
    <property type="match status" value="1"/>
</dbReference>
<keyword evidence="9" id="KW-1185">Reference proteome</keyword>
<dbReference type="HAMAP" id="MF_01147">
    <property type="entry name" value="Lgt"/>
    <property type="match status" value="1"/>
</dbReference>
<keyword evidence="6 7" id="KW-0472">Membrane</keyword>
<dbReference type="GO" id="GO:0008961">
    <property type="term" value="F:phosphatidylglycerol-prolipoprotein diacylglyceryl transferase activity"/>
    <property type="evidence" value="ECO:0007669"/>
    <property type="project" value="UniProtKB-UniRule"/>
</dbReference>
<dbReference type="STRING" id="134605.HMPREF3206_01561"/>
<dbReference type="RefSeq" id="WP_060793866.1">
    <property type="nucleotide sequence ID" value="NZ_KQ956568.1"/>
</dbReference>
<evidence type="ECO:0000256" key="3">
    <source>
        <dbReference type="ARBA" id="ARBA00022679"/>
    </source>
</evidence>
<protein>
    <recommendedName>
        <fullName evidence="7">Phosphatidylglycerol--prolipoprotein diacylglyceryl transferase</fullName>
        <ecNumber evidence="7">2.5.1.145</ecNumber>
    </recommendedName>
</protein>
<dbReference type="NCBIfam" id="TIGR00544">
    <property type="entry name" value="lgt"/>
    <property type="match status" value="1"/>
</dbReference>
<keyword evidence="2 7" id="KW-1003">Cell membrane</keyword>
<comment type="caution">
    <text evidence="8">The sequence shown here is derived from an EMBL/GenBank/DDBJ whole genome shotgun (WGS) entry which is preliminary data.</text>
</comment>
<evidence type="ECO:0000256" key="7">
    <source>
        <dbReference type="HAMAP-Rule" id="MF_01147"/>
    </source>
</evidence>
<evidence type="ECO:0000313" key="9">
    <source>
        <dbReference type="Proteomes" id="UP000070617"/>
    </source>
</evidence>
<dbReference type="GO" id="GO:0005886">
    <property type="term" value="C:plasma membrane"/>
    <property type="evidence" value="ECO:0007669"/>
    <property type="project" value="UniProtKB-SubCell"/>
</dbReference>
<reference evidence="9" key="1">
    <citation type="submission" date="2016-01" db="EMBL/GenBank/DDBJ databases">
        <authorList>
            <person name="Mitreva M."/>
            <person name="Pepin K.H."/>
            <person name="Mihindukulasuriya K.A."/>
            <person name="Fulton R."/>
            <person name="Fronick C."/>
            <person name="O'Laughlin M."/>
            <person name="Miner T."/>
            <person name="Herter B."/>
            <person name="Rosa B.A."/>
            <person name="Cordes M."/>
            <person name="Tomlinson C."/>
            <person name="Wollam A."/>
            <person name="Palsikar V.B."/>
            <person name="Mardis E.R."/>
            <person name="Wilson R.K."/>
        </authorList>
    </citation>
    <scope>NUCLEOTIDE SEQUENCE [LARGE SCALE GENOMIC DNA]</scope>
    <source>
        <strain evidence="9">CMW8396</strain>
    </source>
</reference>
<dbReference type="AlphaFoldDB" id="A0A133NA54"/>
<accession>A0A133NA54</accession>
<keyword evidence="4 7" id="KW-0812">Transmembrane</keyword>
<comment type="subcellular location">
    <subcellularLocation>
        <location evidence="7">Cell membrane</location>
        <topology evidence="7">Multi-pass membrane protein</topology>
    </subcellularLocation>
</comment>
<keyword evidence="8" id="KW-0449">Lipoprotein</keyword>
<organism evidence="8 9">
    <name type="scientific">Fusobacterium equinum</name>
    <dbReference type="NCBI Taxonomy" id="134605"/>
    <lineage>
        <taxon>Bacteria</taxon>
        <taxon>Fusobacteriati</taxon>
        <taxon>Fusobacteriota</taxon>
        <taxon>Fusobacteriia</taxon>
        <taxon>Fusobacteriales</taxon>
        <taxon>Fusobacteriaceae</taxon>
        <taxon>Fusobacterium</taxon>
    </lineage>
</organism>
<dbReference type="InterPro" id="IPR001640">
    <property type="entry name" value="Lgt"/>
</dbReference>
<dbReference type="EMBL" id="LRPX01000083">
    <property type="protein sequence ID" value="KXA13103.1"/>
    <property type="molecule type" value="Genomic_DNA"/>
</dbReference>
<keyword evidence="3 7" id="KW-0808">Transferase</keyword>
<dbReference type="EC" id="2.5.1.145" evidence="7"/>
<feature type="transmembrane region" description="Helical" evidence="7">
    <location>
        <begin position="113"/>
        <end position="132"/>
    </location>
</feature>
<feature type="transmembrane region" description="Helical" evidence="7">
    <location>
        <begin position="204"/>
        <end position="223"/>
    </location>
</feature>
<evidence type="ECO:0000256" key="4">
    <source>
        <dbReference type="ARBA" id="ARBA00022692"/>
    </source>
</evidence>